<keyword evidence="3" id="KW-0645">Protease</keyword>
<organism evidence="3 4">
    <name type="scientific">Spirochaeta isovalerica</name>
    <dbReference type="NCBI Taxonomy" id="150"/>
    <lineage>
        <taxon>Bacteria</taxon>
        <taxon>Pseudomonadati</taxon>
        <taxon>Spirochaetota</taxon>
        <taxon>Spirochaetia</taxon>
        <taxon>Spirochaetales</taxon>
        <taxon>Spirochaetaceae</taxon>
        <taxon>Spirochaeta</taxon>
    </lineage>
</organism>
<evidence type="ECO:0000313" key="3">
    <source>
        <dbReference type="EMBL" id="MBB6480855.1"/>
    </source>
</evidence>
<keyword evidence="4" id="KW-1185">Reference proteome</keyword>
<dbReference type="RefSeq" id="WP_184747111.1">
    <property type="nucleotide sequence ID" value="NZ_JACHGJ010000004.1"/>
</dbReference>
<keyword evidence="1" id="KW-0472">Membrane</keyword>
<dbReference type="Proteomes" id="UP000587760">
    <property type="component" value="Unassembled WGS sequence"/>
</dbReference>
<feature type="transmembrane region" description="Helical" evidence="1">
    <location>
        <begin position="32"/>
        <end position="53"/>
    </location>
</feature>
<feature type="transmembrane region" description="Helical" evidence="1">
    <location>
        <begin position="161"/>
        <end position="179"/>
    </location>
</feature>
<dbReference type="GO" id="GO:0006508">
    <property type="term" value="P:proteolysis"/>
    <property type="evidence" value="ECO:0007669"/>
    <property type="project" value="UniProtKB-KW"/>
</dbReference>
<evidence type="ECO:0000259" key="2">
    <source>
        <dbReference type="Pfam" id="PF02517"/>
    </source>
</evidence>
<dbReference type="Pfam" id="PF02517">
    <property type="entry name" value="Rce1-like"/>
    <property type="match status" value="1"/>
</dbReference>
<dbReference type="AlphaFoldDB" id="A0A841RAA8"/>
<dbReference type="GO" id="GO:0004175">
    <property type="term" value="F:endopeptidase activity"/>
    <property type="evidence" value="ECO:0007669"/>
    <property type="project" value="UniProtKB-ARBA"/>
</dbReference>
<name>A0A841RAA8_9SPIO</name>
<proteinExistence type="predicted"/>
<dbReference type="EMBL" id="JACHGJ010000004">
    <property type="protein sequence ID" value="MBB6480855.1"/>
    <property type="molecule type" value="Genomic_DNA"/>
</dbReference>
<keyword evidence="1" id="KW-0812">Transmembrane</keyword>
<keyword evidence="3" id="KW-0378">Hydrolase</keyword>
<gene>
    <name evidence="3" type="ORF">HNR50_002528</name>
</gene>
<sequence length="192" mass="21208">MDGLLDQFRGRIPADQLLLIEEQILNAPIHPIWIALIQGMIAGITINAIAGFGEEYGWRGLLYSETGHSGFWKTSLLTGLIWGIWHSPIILYGHNYPDHPVIGVLMMTIWCLLLAPVFTYIRFKSRSVIAASILHGTLNGTVGMAVMTVSGGSDLTRGMTGLSGFIVLAIVNLILIPLVQKEKELWELRFNP</sequence>
<dbReference type="InterPro" id="IPR042150">
    <property type="entry name" value="MmRce1-like"/>
</dbReference>
<keyword evidence="1" id="KW-1133">Transmembrane helix</keyword>
<feature type="transmembrane region" description="Helical" evidence="1">
    <location>
        <begin position="100"/>
        <end position="121"/>
    </location>
</feature>
<evidence type="ECO:0000313" key="4">
    <source>
        <dbReference type="Proteomes" id="UP000587760"/>
    </source>
</evidence>
<comment type="caution">
    <text evidence="3">The sequence shown here is derived from an EMBL/GenBank/DDBJ whole genome shotgun (WGS) entry which is preliminary data.</text>
</comment>
<evidence type="ECO:0000256" key="1">
    <source>
        <dbReference type="SAM" id="Phobius"/>
    </source>
</evidence>
<dbReference type="PANTHER" id="PTHR35797">
    <property type="entry name" value="PROTEASE-RELATED"/>
    <property type="match status" value="1"/>
</dbReference>
<dbReference type="PANTHER" id="PTHR35797:SF1">
    <property type="entry name" value="PROTEASE"/>
    <property type="match status" value="1"/>
</dbReference>
<reference evidence="3 4" key="1">
    <citation type="submission" date="2020-08" db="EMBL/GenBank/DDBJ databases">
        <title>Genomic Encyclopedia of Type Strains, Phase IV (KMG-IV): sequencing the most valuable type-strain genomes for metagenomic binning, comparative biology and taxonomic classification.</title>
        <authorList>
            <person name="Goeker M."/>
        </authorList>
    </citation>
    <scope>NUCLEOTIDE SEQUENCE [LARGE SCALE GENOMIC DNA]</scope>
    <source>
        <strain evidence="3 4">DSM 2461</strain>
    </source>
</reference>
<dbReference type="InterPro" id="IPR003675">
    <property type="entry name" value="Rce1/LyrA-like_dom"/>
</dbReference>
<protein>
    <submittedName>
        <fullName evidence="3">Membrane protease YdiL (CAAX protease family)</fullName>
    </submittedName>
</protein>
<feature type="transmembrane region" description="Helical" evidence="1">
    <location>
        <begin position="74"/>
        <end position="94"/>
    </location>
</feature>
<dbReference type="GO" id="GO:0080120">
    <property type="term" value="P:CAAX-box protein maturation"/>
    <property type="evidence" value="ECO:0007669"/>
    <property type="project" value="UniProtKB-ARBA"/>
</dbReference>
<accession>A0A841RAA8</accession>
<feature type="domain" description="CAAX prenyl protease 2/Lysostaphin resistance protein A-like" evidence="2">
    <location>
        <begin position="41"/>
        <end position="140"/>
    </location>
</feature>
<feature type="transmembrane region" description="Helical" evidence="1">
    <location>
        <begin position="128"/>
        <end position="149"/>
    </location>
</feature>